<keyword evidence="2" id="KW-0472">Membrane</keyword>
<keyword evidence="2" id="KW-1133">Transmembrane helix</keyword>
<dbReference type="InterPro" id="IPR025478">
    <property type="entry name" value="COP23"/>
</dbReference>
<dbReference type="Pfam" id="PF14218">
    <property type="entry name" value="COP23"/>
    <property type="match status" value="1"/>
</dbReference>
<protein>
    <submittedName>
        <fullName evidence="3">Uncharacterized protein</fullName>
    </submittedName>
</protein>
<proteinExistence type="predicted"/>
<accession>A0ABR8EFC9</accession>
<feature type="transmembrane region" description="Helical" evidence="2">
    <location>
        <begin position="55"/>
        <end position="74"/>
    </location>
</feature>
<keyword evidence="2" id="KW-0812">Transmembrane</keyword>
<sequence>MRGNRYPWARSPPGFFLKDLLHPGVISIYTLKEKDKIRIDRLESQGMLTMNLKQIFLFIIGGMIAVQITQINFISNAKTTLPSRTFLAQETTPNSESNPSQNQPQETGRSRRRDVRYRFECNSGNQTILALYKGTRSRSSSRVSWHRAGERQLIQWTEEGAQEFGGNLTASDRCRAVTTRFNQHFLRQSTQPTVPPLSEGVVHGMPVICAAESGECNPNNILWTLKPENRDTNGRIIAQLLSALKGEAGTGLILESEDDLEITSIPMDSLIDGIIMQESDRLDALEFSPDEIDLDDEFGEDRVILAD</sequence>
<name>A0ABR8EFC9_9CYAN</name>
<evidence type="ECO:0000313" key="4">
    <source>
        <dbReference type="Proteomes" id="UP000641954"/>
    </source>
</evidence>
<feature type="compositionally biased region" description="Polar residues" evidence="1">
    <location>
        <begin position="89"/>
        <end position="107"/>
    </location>
</feature>
<gene>
    <name evidence="3" type="ORF">H6G72_17230</name>
</gene>
<dbReference type="EMBL" id="JACJSK010000024">
    <property type="protein sequence ID" value="MBD2545544.1"/>
    <property type="molecule type" value="Genomic_DNA"/>
</dbReference>
<organism evidence="3 4">
    <name type="scientific">Planktothricoides raciborskii FACHB-1370</name>
    <dbReference type="NCBI Taxonomy" id="2949576"/>
    <lineage>
        <taxon>Bacteria</taxon>
        <taxon>Bacillati</taxon>
        <taxon>Cyanobacteriota</taxon>
        <taxon>Cyanophyceae</taxon>
        <taxon>Oscillatoriophycideae</taxon>
        <taxon>Oscillatoriales</taxon>
        <taxon>Oscillatoriaceae</taxon>
        <taxon>Planktothricoides</taxon>
    </lineage>
</organism>
<feature type="region of interest" description="Disordered" evidence="1">
    <location>
        <begin position="89"/>
        <end position="115"/>
    </location>
</feature>
<evidence type="ECO:0000256" key="2">
    <source>
        <dbReference type="SAM" id="Phobius"/>
    </source>
</evidence>
<evidence type="ECO:0000313" key="3">
    <source>
        <dbReference type="EMBL" id="MBD2545544.1"/>
    </source>
</evidence>
<evidence type="ECO:0000256" key="1">
    <source>
        <dbReference type="SAM" id="MobiDB-lite"/>
    </source>
</evidence>
<comment type="caution">
    <text evidence="3">The sequence shown here is derived from an EMBL/GenBank/DDBJ whole genome shotgun (WGS) entry which is preliminary data.</text>
</comment>
<keyword evidence="4" id="KW-1185">Reference proteome</keyword>
<dbReference type="Proteomes" id="UP000641954">
    <property type="component" value="Unassembled WGS sequence"/>
</dbReference>
<reference evidence="3 4" key="1">
    <citation type="journal article" date="2020" name="ISME J.">
        <title>Comparative genomics reveals insights into cyanobacterial evolution and habitat adaptation.</title>
        <authorList>
            <person name="Chen M.Y."/>
            <person name="Teng W.K."/>
            <person name="Zhao L."/>
            <person name="Hu C.X."/>
            <person name="Zhou Y.K."/>
            <person name="Han B.P."/>
            <person name="Song L.R."/>
            <person name="Shu W.S."/>
        </authorList>
    </citation>
    <scope>NUCLEOTIDE SEQUENCE [LARGE SCALE GENOMIC DNA]</scope>
    <source>
        <strain evidence="3 4">FACHB-1370</strain>
    </source>
</reference>